<dbReference type="EMBL" id="CP078093">
    <property type="protein sequence ID" value="QXM06359.1"/>
    <property type="molecule type" value="Genomic_DNA"/>
</dbReference>
<evidence type="ECO:0000256" key="1">
    <source>
        <dbReference type="SAM" id="SignalP"/>
    </source>
</evidence>
<feature type="signal peptide" evidence="1">
    <location>
        <begin position="1"/>
        <end position="19"/>
    </location>
</feature>
<proteinExistence type="predicted"/>
<name>A0ABX8RBC9_9CLOT</name>
<feature type="chain" id="PRO_5046602455" evidence="1">
    <location>
        <begin position="20"/>
        <end position="382"/>
    </location>
</feature>
<dbReference type="RefSeq" id="WP_218283055.1">
    <property type="nucleotide sequence ID" value="NZ_CP078093.1"/>
</dbReference>
<keyword evidence="1" id="KW-0732">Signal</keyword>
<gene>
    <name evidence="2" type="ORF">KVH43_00815</name>
</gene>
<evidence type="ECO:0000313" key="2">
    <source>
        <dbReference type="EMBL" id="QXM06359.1"/>
    </source>
</evidence>
<dbReference type="PROSITE" id="PS51257">
    <property type="entry name" value="PROKAR_LIPOPROTEIN"/>
    <property type="match status" value="1"/>
</dbReference>
<keyword evidence="3" id="KW-1185">Reference proteome</keyword>
<evidence type="ECO:0000313" key="3">
    <source>
        <dbReference type="Proteomes" id="UP000886818"/>
    </source>
</evidence>
<dbReference type="Proteomes" id="UP000886818">
    <property type="component" value="Chromosome"/>
</dbReference>
<protein>
    <submittedName>
        <fullName evidence="2">DUF3798 domain-containing protein</fullName>
    </submittedName>
</protein>
<dbReference type="InterPro" id="IPR024258">
    <property type="entry name" value="DUF3798"/>
</dbReference>
<dbReference type="Pfam" id="PF12683">
    <property type="entry name" value="DUF3798"/>
    <property type="match status" value="1"/>
</dbReference>
<sequence>MLKRSISILMVLLMLVGLAACGQEPVSEEPVSASDENWKIGIMTGTVSQNEEEYRAAQEVVKKYGEEHVILMTYPDKFMDEQETTIANVESMASDPAVKAIIIVQAVPGTSAAIDKAKEIRDDILFICGVPGEDPKMIASKADVVFAMDELSMGSTLPEQAKKQGATKFVHYSFPRHMSYALLSARRDLLKENCEKLGLEFIDATAPDPTGDAGVSGAQQFILEDVPRKVEQYGKDTAFFSTNCSMQVPLIKACLDEGAIYPQPCCPSPYHGFPSALGIEIPEDKKGDIDFVVSQIKEKIAEKGGTGRFSTWRVPCAMMFVEAGAEYAKAYIDGETNGKLDVEKINEKFKEYAKTDVHLTPLKEGGKTYDNYLMVLMDFLNF</sequence>
<reference evidence="2" key="1">
    <citation type="submission" date="2021-07" db="EMBL/GenBank/DDBJ databases">
        <title>Complete genome sequence of Crassaminicella sp. 143-21, isolated from a deep-sea hydrothermal vent.</title>
        <authorList>
            <person name="Li X."/>
        </authorList>
    </citation>
    <scope>NUCLEOTIDE SEQUENCE</scope>
    <source>
        <strain evidence="2">143-21</strain>
    </source>
</reference>
<organism evidence="2 3">
    <name type="scientific">Crassaminicella indica</name>
    <dbReference type="NCBI Taxonomy" id="2855394"/>
    <lineage>
        <taxon>Bacteria</taxon>
        <taxon>Bacillati</taxon>
        <taxon>Bacillota</taxon>
        <taxon>Clostridia</taxon>
        <taxon>Eubacteriales</taxon>
        <taxon>Clostridiaceae</taxon>
        <taxon>Crassaminicella</taxon>
    </lineage>
</organism>
<accession>A0ABX8RBC9</accession>